<protein>
    <submittedName>
        <fullName evidence="1">Uncharacterized protein</fullName>
    </submittedName>
</protein>
<evidence type="ECO:0000313" key="1">
    <source>
        <dbReference type="EMBL" id="KAK3768471.1"/>
    </source>
</evidence>
<reference evidence="1" key="1">
    <citation type="journal article" date="2023" name="G3 (Bethesda)">
        <title>A reference genome for the long-term kleptoplast-retaining sea slug Elysia crispata morphotype clarki.</title>
        <authorList>
            <person name="Eastman K.E."/>
            <person name="Pendleton A.L."/>
            <person name="Shaikh M.A."/>
            <person name="Suttiyut T."/>
            <person name="Ogas R."/>
            <person name="Tomko P."/>
            <person name="Gavelis G."/>
            <person name="Widhalm J.R."/>
            <person name="Wisecaver J.H."/>
        </authorList>
    </citation>
    <scope>NUCLEOTIDE SEQUENCE</scope>
    <source>
        <strain evidence="1">ECLA1</strain>
    </source>
</reference>
<accession>A0AAE0ZGF7</accession>
<dbReference type="AlphaFoldDB" id="A0AAE0ZGF7"/>
<keyword evidence="2" id="KW-1185">Reference proteome</keyword>
<comment type="caution">
    <text evidence="1">The sequence shown here is derived from an EMBL/GenBank/DDBJ whole genome shotgun (WGS) entry which is preliminary data.</text>
</comment>
<proteinExistence type="predicted"/>
<evidence type="ECO:0000313" key="2">
    <source>
        <dbReference type="Proteomes" id="UP001283361"/>
    </source>
</evidence>
<organism evidence="1 2">
    <name type="scientific">Elysia crispata</name>
    <name type="common">lettuce slug</name>
    <dbReference type="NCBI Taxonomy" id="231223"/>
    <lineage>
        <taxon>Eukaryota</taxon>
        <taxon>Metazoa</taxon>
        <taxon>Spiralia</taxon>
        <taxon>Lophotrochozoa</taxon>
        <taxon>Mollusca</taxon>
        <taxon>Gastropoda</taxon>
        <taxon>Heterobranchia</taxon>
        <taxon>Euthyneura</taxon>
        <taxon>Panpulmonata</taxon>
        <taxon>Sacoglossa</taxon>
        <taxon>Placobranchoidea</taxon>
        <taxon>Plakobranchidae</taxon>
        <taxon>Elysia</taxon>
    </lineage>
</organism>
<sequence>MDCLFACPEPKPDRAVILAAEDANSRLDSIKRILTATSEGCANLDYRKLEKPDYKSLASLFRPQRLCQEKSIAWLDFWSTCCS</sequence>
<name>A0AAE0ZGF7_9GAST</name>
<dbReference type="EMBL" id="JAWDGP010004054">
    <property type="protein sequence ID" value="KAK3768471.1"/>
    <property type="molecule type" value="Genomic_DNA"/>
</dbReference>
<gene>
    <name evidence="1" type="ORF">RRG08_060833</name>
</gene>
<dbReference type="Proteomes" id="UP001283361">
    <property type="component" value="Unassembled WGS sequence"/>
</dbReference>